<keyword evidence="1" id="KW-0472">Membrane</keyword>
<accession>X1GWS4</accession>
<dbReference type="EMBL" id="BARU01006215">
    <property type="protein sequence ID" value="GAH46049.1"/>
    <property type="molecule type" value="Genomic_DNA"/>
</dbReference>
<organism evidence="2">
    <name type="scientific">marine sediment metagenome</name>
    <dbReference type="NCBI Taxonomy" id="412755"/>
    <lineage>
        <taxon>unclassified sequences</taxon>
        <taxon>metagenomes</taxon>
        <taxon>ecological metagenomes</taxon>
    </lineage>
</organism>
<feature type="transmembrane region" description="Helical" evidence="1">
    <location>
        <begin position="27"/>
        <end position="48"/>
    </location>
</feature>
<dbReference type="AlphaFoldDB" id="X1GWS4"/>
<proteinExistence type="predicted"/>
<evidence type="ECO:0000313" key="2">
    <source>
        <dbReference type="EMBL" id="GAH46049.1"/>
    </source>
</evidence>
<reference evidence="2" key="1">
    <citation type="journal article" date="2014" name="Front. Microbiol.">
        <title>High frequency of phylogenetically diverse reductive dehalogenase-homologous genes in deep subseafloor sedimentary metagenomes.</title>
        <authorList>
            <person name="Kawai M."/>
            <person name="Futagami T."/>
            <person name="Toyoda A."/>
            <person name="Takaki Y."/>
            <person name="Nishi S."/>
            <person name="Hori S."/>
            <person name="Arai W."/>
            <person name="Tsubouchi T."/>
            <person name="Morono Y."/>
            <person name="Uchiyama I."/>
            <person name="Ito T."/>
            <person name="Fujiyama A."/>
            <person name="Inagaki F."/>
            <person name="Takami H."/>
        </authorList>
    </citation>
    <scope>NUCLEOTIDE SEQUENCE</scope>
    <source>
        <strain evidence="2">Expedition CK06-06</strain>
    </source>
</reference>
<evidence type="ECO:0000256" key="1">
    <source>
        <dbReference type="SAM" id="Phobius"/>
    </source>
</evidence>
<gene>
    <name evidence="2" type="ORF">S03H2_12201</name>
</gene>
<keyword evidence="1" id="KW-0812">Transmembrane</keyword>
<name>X1GWS4_9ZZZZ</name>
<protein>
    <submittedName>
        <fullName evidence="2">Uncharacterized protein</fullName>
    </submittedName>
</protein>
<sequence>MLGIETPGSHARLKLDSDHWPTQWQLFLAYIGLILSGIGFLLCLAILFG</sequence>
<keyword evidence="1" id="KW-1133">Transmembrane helix</keyword>
<comment type="caution">
    <text evidence="2">The sequence shown here is derived from an EMBL/GenBank/DDBJ whole genome shotgun (WGS) entry which is preliminary data.</text>
</comment>